<dbReference type="Gene3D" id="3.10.105.10">
    <property type="entry name" value="Dipeptide-binding Protein, Domain 3"/>
    <property type="match status" value="1"/>
</dbReference>
<dbReference type="PANTHER" id="PTHR30290">
    <property type="entry name" value="PERIPLASMIC BINDING COMPONENT OF ABC TRANSPORTER"/>
    <property type="match status" value="1"/>
</dbReference>
<dbReference type="InterPro" id="IPR039424">
    <property type="entry name" value="SBP_5"/>
</dbReference>
<dbReference type="PIRSF" id="PIRSF002741">
    <property type="entry name" value="MppA"/>
    <property type="match status" value="1"/>
</dbReference>
<dbReference type="Pfam" id="PF00496">
    <property type="entry name" value="SBP_bac_5"/>
    <property type="match status" value="1"/>
</dbReference>
<evidence type="ECO:0000259" key="2">
    <source>
        <dbReference type="Pfam" id="PF00496"/>
    </source>
</evidence>
<dbReference type="Gene3D" id="3.40.190.10">
    <property type="entry name" value="Periplasmic binding protein-like II"/>
    <property type="match status" value="1"/>
</dbReference>
<dbReference type="PANTHER" id="PTHR30290:SF65">
    <property type="entry name" value="MONOACYL PHOSPHATIDYLINOSITOL TETRAMANNOSIDE-BINDING PROTEIN LPQW-RELATED"/>
    <property type="match status" value="1"/>
</dbReference>
<dbReference type="InterPro" id="IPR000914">
    <property type="entry name" value="SBP_5_dom"/>
</dbReference>
<sequence length="575" mass="62477">MKKRIIGGIAAIAAFSLVLTGCSRADEDPGNTSGSGGGEAIEIGANDINAQEYDAVGEGGTLRLGINAYPANFNSFTADGNEVNTNNIMEAIYPSLYTYTADGQIIENDLYTERLELTSEDPMTFEVELKEGLTWSDGTPIDWTSVKNGVEAMNEPDFNVASREGFELVESVEQGDNEQTAIITLKDGEVYADWQGLAQVMPDALVESAEMFNEGWVEEPLVTAGPYKIEKADLANKVVTMVPDENWAGDRTARLDRISWTTYEDPQASATAFQDGQLDVIDAGVQAVYTVVAPQVESGDAELRSAAGPDWTHFTLNGGEGQILADQNLRQAFMYAIDRKSIFQALNGTMPYPDGMADELLGNHMLVQNQNGYEDHAGDYGTADVEKAKELIEESGWTMADDGYYEKDGERLTVRYVYNAGSQTNGTVAPIATENLKAAGIELKIEQVPPTDLFSKYVIPGDYDVTLFGWAGNPFVTSGVSIWRSDGEQNFSQVGTPELDEVLNEINATTDADKQVELLNQADEMAWEVAGNLPLFQAYDFIVTDPDLANYGAPGFESITDWTMVGFVDGADNLG</sequence>
<feature type="domain" description="Solute-binding protein family 5" evidence="2">
    <location>
        <begin position="118"/>
        <end position="481"/>
    </location>
</feature>
<proteinExistence type="predicted"/>
<evidence type="ECO:0000313" key="3">
    <source>
        <dbReference type="EMBL" id="UQN15801.1"/>
    </source>
</evidence>
<feature type="chain" id="PRO_5045543037" evidence="1">
    <location>
        <begin position="26"/>
        <end position="575"/>
    </location>
</feature>
<dbReference type="InterPro" id="IPR030678">
    <property type="entry name" value="Peptide/Ni-bd"/>
</dbReference>
<organism evidence="3">
    <name type="scientific">Gulosibacter sediminis</name>
    <dbReference type="NCBI Taxonomy" id="1729695"/>
    <lineage>
        <taxon>Bacteria</taxon>
        <taxon>Bacillati</taxon>
        <taxon>Actinomycetota</taxon>
        <taxon>Actinomycetes</taxon>
        <taxon>Micrococcales</taxon>
        <taxon>Microbacteriaceae</taxon>
        <taxon>Gulosibacter</taxon>
    </lineage>
</organism>
<name>A0ABY4MZC6_9MICO</name>
<keyword evidence="1" id="KW-0732">Signal</keyword>
<accession>A0ABY4MZC6</accession>
<dbReference type="EMBL" id="CP097160">
    <property type="protein sequence ID" value="UQN15801.1"/>
    <property type="molecule type" value="Genomic_DNA"/>
</dbReference>
<feature type="signal peptide" evidence="1">
    <location>
        <begin position="1"/>
        <end position="25"/>
    </location>
</feature>
<reference evidence="3" key="1">
    <citation type="submission" date="2022-05" db="EMBL/GenBank/DDBJ databases">
        <title>Complete genome sequence of toluene-degrading Gulosibacter sediminis strain ACHW.36C.</title>
        <authorList>
            <person name="Wai A.C."/>
            <person name="Lai G.K."/>
            <person name="Griffin S.D."/>
            <person name="Leung F.C."/>
        </authorList>
    </citation>
    <scope>NUCLEOTIDE SEQUENCE [LARGE SCALE GENOMIC DNA]</scope>
    <source>
        <strain evidence="3">ACHW.36C</strain>
    </source>
</reference>
<dbReference type="SUPFAM" id="SSF53850">
    <property type="entry name" value="Periplasmic binding protein-like II"/>
    <property type="match status" value="1"/>
</dbReference>
<protein>
    <submittedName>
        <fullName evidence="3">ABC transporter family substrate-binding protein</fullName>
    </submittedName>
</protein>
<dbReference type="CDD" id="cd08501">
    <property type="entry name" value="PBP2_Lpqw"/>
    <property type="match status" value="1"/>
</dbReference>
<evidence type="ECO:0000256" key="1">
    <source>
        <dbReference type="SAM" id="SignalP"/>
    </source>
</evidence>
<dbReference type="PROSITE" id="PS51257">
    <property type="entry name" value="PROKAR_LIPOPROTEIN"/>
    <property type="match status" value="1"/>
</dbReference>
<gene>
    <name evidence="3" type="ORF">M3M28_04950</name>
</gene>